<name>A0A383BQF6_9ZZZZ</name>
<dbReference type="Gene3D" id="3.40.1190.20">
    <property type="match status" value="1"/>
</dbReference>
<feature type="domain" description="Carbohydrate kinase PfkB" evidence="1">
    <location>
        <begin position="17"/>
        <end position="119"/>
    </location>
</feature>
<dbReference type="InterPro" id="IPR029056">
    <property type="entry name" value="Ribokinase-like"/>
</dbReference>
<gene>
    <name evidence="2" type="ORF">METZ01_LOCUS474452</name>
</gene>
<proteinExistence type="predicted"/>
<sequence>MSQSDLRQALENIEDPRILVIGDLMLDHYSWGEVDRISPEAPIPVMRVLREDQRLGGAGNVVMNLATLGAEVSVCGVTGKDETGEIINKLLAENEVDRSGVIVSENHKSCLKHRMIAGQTHLLRMDIDPDPDTDFPQNQLIEYLQEKVPNCDAAIVSDYGKGLLSSSVL</sequence>
<dbReference type="AlphaFoldDB" id="A0A383BQF6"/>
<organism evidence="2">
    <name type="scientific">marine metagenome</name>
    <dbReference type="NCBI Taxonomy" id="408172"/>
    <lineage>
        <taxon>unclassified sequences</taxon>
        <taxon>metagenomes</taxon>
        <taxon>ecological metagenomes</taxon>
    </lineage>
</organism>
<dbReference type="GO" id="GO:0033786">
    <property type="term" value="F:heptose-1-phosphate adenylyltransferase activity"/>
    <property type="evidence" value="ECO:0007669"/>
    <property type="project" value="TreeGrafter"/>
</dbReference>
<accession>A0A383BQF6</accession>
<evidence type="ECO:0000313" key="2">
    <source>
        <dbReference type="EMBL" id="SVE21598.1"/>
    </source>
</evidence>
<evidence type="ECO:0000259" key="1">
    <source>
        <dbReference type="Pfam" id="PF00294"/>
    </source>
</evidence>
<reference evidence="2" key="1">
    <citation type="submission" date="2018-05" db="EMBL/GenBank/DDBJ databases">
        <authorList>
            <person name="Lanie J.A."/>
            <person name="Ng W.-L."/>
            <person name="Kazmierczak K.M."/>
            <person name="Andrzejewski T.M."/>
            <person name="Davidsen T.M."/>
            <person name="Wayne K.J."/>
            <person name="Tettelin H."/>
            <person name="Glass J.I."/>
            <person name="Rusch D."/>
            <person name="Podicherti R."/>
            <person name="Tsui H.-C.T."/>
            <person name="Winkler M.E."/>
        </authorList>
    </citation>
    <scope>NUCLEOTIDE SEQUENCE</scope>
</reference>
<dbReference type="PANTHER" id="PTHR46969:SF1">
    <property type="entry name" value="BIFUNCTIONAL PROTEIN HLDE"/>
    <property type="match status" value="1"/>
</dbReference>
<dbReference type="GO" id="GO:0005829">
    <property type="term" value="C:cytosol"/>
    <property type="evidence" value="ECO:0007669"/>
    <property type="project" value="TreeGrafter"/>
</dbReference>
<dbReference type="GO" id="GO:0033785">
    <property type="term" value="F:heptose 7-phosphate kinase activity"/>
    <property type="evidence" value="ECO:0007669"/>
    <property type="project" value="TreeGrafter"/>
</dbReference>
<dbReference type="PANTHER" id="PTHR46969">
    <property type="entry name" value="BIFUNCTIONAL PROTEIN HLDE"/>
    <property type="match status" value="1"/>
</dbReference>
<dbReference type="SUPFAM" id="SSF53613">
    <property type="entry name" value="Ribokinase-like"/>
    <property type="match status" value="1"/>
</dbReference>
<dbReference type="InterPro" id="IPR011611">
    <property type="entry name" value="PfkB_dom"/>
</dbReference>
<feature type="non-terminal residue" evidence="2">
    <location>
        <position position="169"/>
    </location>
</feature>
<dbReference type="Pfam" id="PF00294">
    <property type="entry name" value="PfkB"/>
    <property type="match status" value="1"/>
</dbReference>
<dbReference type="EMBL" id="UINC01202000">
    <property type="protein sequence ID" value="SVE21598.1"/>
    <property type="molecule type" value="Genomic_DNA"/>
</dbReference>
<protein>
    <recommendedName>
        <fullName evidence="1">Carbohydrate kinase PfkB domain-containing protein</fullName>
    </recommendedName>
</protein>